<evidence type="ECO:0000313" key="3">
    <source>
        <dbReference type="Proteomes" id="UP000183126"/>
    </source>
</evidence>
<accession>A0ABY0UQ19</accession>
<dbReference type="EMBL" id="LT629760">
    <property type="protein sequence ID" value="SDT01539.1"/>
    <property type="molecule type" value="Genomic_DNA"/>
</dbReference>
<protein>
    <submittedName>
        <fullName evidence="2">Pimeloyl-ACP methyl ester carboxylesterase</fullName>
    </submittedName>
</protein>
<reference evidence="2 3" key="1">
    <citation type="submission" date="2016-10" db="EMBL/GenBank/DDBJ databases">
        <authorList>
            <person name="Varghese N."/>
            <person name="Submissions S."/>
        </authorList>
    </citation>
    <scope>NUCLEOTIDE SEQUENCE [LARGE SCALE GENOMIC DNA]</scope>
    <source>
        <strain evidence="2 3">BS3111</strain>
    </source>
</reference>
<dbReference type="PANTHER" id="PTHR43194">
    <property type="entry name" value="HYDROLASE ALPHA/BETA FOLD FAMILY"/>
    <property type="match status" value="1"/>
</dbReference>
<dbReference type="InterPro" id="IPR000073">
    <property type="entry name" value="AB_hydrolase_1"/>
</dbReference>
<dbReference type="InterPro" id="IPR029058">
    <property type="entry name" value="AB_hydrolase_fold"/>
</dbReference>
<dbReference type="SUPFAM" id="SSF53474">
    <property type="entry name" value="alpha/beta-Hydrolases"/>
    <property type="match status" value="1"/>
</dbReference>
<feature type="domain" description="AB hydrolase-1" evidence="1">
    <location>
        <begin position="35"/>
        <end position="255"/>
    </location>
</feature>
<evidence type="ECO:0000259" key="1">
    <source>
        <dbReference type="Pfam" id="PF12697"/>
    </source>
</evidence>
<dbReference type="PANTHER" id="PTHR43194:SF2">
    <property type="entry name" value="PEROXISOMAL MEMBRANE PROTEIN LPX1"/>
    <property type="match status" value="1"/>
</dbReference>
<dbReference type="Gene3D" id="3.40.50.1820">
    <property type="entry name" value="alpha/beta hydrolase"/>
    <property type="match status" value="1"/>
</dbReference>
<dbReference type="Proteomes" id="UP000183126">
    <property type="component" value="Chromosome I"/>
</dbReference>
<dbReference type="Pfam" id="PF12697">
    <property type="entry name" value="Abhydrolase_6"/>
    <property type="match status" value="1"/>
</dbReference>
<organism evidence="2 3">
    <name type="scientific">Pseudomonas trivialis</name>
    <dbReference type="NCBI Taxonomy" id="200450"/>
    <lineage>
        <taxon>Bacteria</taxon>
        <taxon>Pseudomonadati</taxon>
        <taxon>Pseudomonadota</taxon>
        <taxon>Gammaproteobacteria</taxon>
        <taxon>Pseudomonadales</taxon>
        <taxon>Pseudomonadaceae</taxon>
        <taxon>Pseudomonas</taxon>
    </lineage>
</organism>
<proteinExistence type="predicted"/>
<gene>
    <name evidence="2" type="ORF">SAMN04490205_4433</name>
</gene>
<sequence>MNKSFFHEINANAPHCRPPAALEAITWRNIDGPLLVTLPGAGCSPSVFSKLRADGWSIQPVDWAQPPHCPHSCAPLPVAERLANSLRERIQDRRAGPVVLLGYSVGGAIALLTALQHDMPVAGVVVGNTGAHSQRHGDPALPQQVREAWTEKARQDFLRTCFIRPPPAPLWRQLCAYLAKLPPHALLQSLEGLRALDLRPSLSKLACPVLVLHGEFDRRRRVEDALELASYLVDARLQLLPGGHTPMVDCPDQYLSALQAFLTSVLARDTGTGTPWQCS</sequence>
<name>A0ABY0UQ19_9PSED</name>
<dbReference type="InterPro" id="IPR050228">
    <property type="entry name" value="Carboxylesterase_BioH"/>
</dbReference>
<dbReference type="RefSeq" id="WP_057007474.1">
    <property type="nucleotide sequence ID" value="NZ_JYLK01000004.1"/>
</dbReference>
<keyword evidence="3" id="KW-1185">Reference proteome</keyword>
<evidence type="ECO:0000313" key="2">
    <source>
        <dbReference type="EMBL" id="SDT01539.1"/>
    </source>
</evidence>